<keyword evidence="2" id="KW-1185">Reference proteome</keyword>
<dbReference type="Proteomes" id="UP000222106">
    <property type="component" value="Unassembled WGS sequence"/>
</dbReference>
<dbReference type="EMBL" id="PDJI01000003">
    <property type="protein sequence ID" value="PFG44995.1"/>
    <property type="molecule type" value="Genomic_DNA"/>
</dbReference>
<reference evidence="1 2" key="1">
    <citation type="submission" date="2017-10" db="EMBL/GenBank/DDBJ databases">
        <title>Sequencing the genomes of 1000 actinobacteria strains.</title>
        <authorList>
            <person name="Klenk H.-P."/>
        </authorList>
    </citation>
    <scope>NUCLEOTIDE SEQUENCE [LARGE SCALE GENOMIC DNA]</scope>
    <source>
        <strain evidence="1 2">DSM 21838</strain>
    </source>
</reference>
<dbReference type="AlphaFoldDB" id="A0A2A9F3G6"/>
<name>A0A2A9F3G6_9MICO</name>
<accession>A0A2A9F3G6</accession>
<protein>
    <submittedName>
        <fullName evidence="1">Uncharacterized protein</fullName>
    </submittedName>
</protein>
<evidence type="ECO:0000313" key="2">
    <source>
        <dbReference type="Proteomes" id="UP000222106"/>
    </source>
</evidence>
<gene>
    <name evidence="1" type="ORF">ATJ97_0276</name>
</gene>
<comment type="caution">
    <text evidence="1">The sequence shown here is derived from an EMBL/GenBank/DDBJ whole genome shotgun (WGS) entry which is preliminary data.</text>
</comment>
<organism evidence="1 2">
    <name type="scientific">Georgenia soli</name>
    <dbReference type="NCBI Taxonomy" id="638953"/>
    <lineage>
        <taxon>Bacteria</taxon>
        <taxon>Bacillati</taxon>
        <taxon>Actinomycetota</taxon>
        <taxon>Actinomycetes</taxon>
        <taxon>Micrococcales</taxon>
        <taxon>Bogoriellaceae</taxon>
        <taxon>Georgenia</taxon>
    </lineage>
</organism>
<sequence length="123" mass="13570">MDGMTQMDIITDPRTANAYPKVDGWIPGTDLETNILEALGPDERVVGFFETSDPMGYLAVCERRAVWFTGRLGSQREILERPLTVLGGPASIFNEVTIRAGYRTFRAVTTKKDAAEALATDML</sequence>
<evidence type="ECO:0000313" key="1">
    <source>
        <dbReference type="EMBL" id="PFG44995.1"/>
    </source>
</evidence>
<proteinExistence type="predicted"/>